<gene>
    <name evidence="2" type="ORF">LVIROSA_LOCUS22521</name>
</gene>
<evidence type="ECO:0000256" key="1">
    <source>
        <dbReference type="SAM" id="MobiDB-lite"/>
    </source>
</evidence>
<proteinExistence type="predicted"/>
<comment type="caution">
    <text evidence="2">The sequence shown here is derived from an EMBL/GenBank/DDBJ whole genome shotgun (WGS) entry which is preliminary data.</text>
</comment>
<evidence type="ECO:0000313" key="3">
    <source>
        <dbReference type="Proteomes" id="UP001157418"/>
    </source>
</evidence>
<keyword evidence="3" id="KW-1185">Reference proteome</keyword>
<reference evidence="2 3" key="1">
    <citation type="submission" date="2022-01" db="EMBL/GenBank/DDBJ databases">
        <authorList>
            <person name="Xiong W."/>
            <person name="Schranz E."/>
        </authorList>
    </citation>
    <scope>NUCLEOTIDE SEQUENCE [LARGE SCALE GENOMIC DNA]</scope>
</reference>
<protein>
    <submittedName>
        <fullName evidence="2">Uncharacterized protein</fullName>
    </submittedName>
</protein>
<organism evidence="2 3">
    <name type="scientific">Lactuca virosa</name>
    <dbReference type="NCBI Taxonomy" id="75947"/>
    <lineage>
        <taxon>Eukaryota</taxon>
        <taxon>Viridiplantae</taxon>
        <taxon>Streptophyta</taxon>
        <taxon>Embryophyta</taxon>
        <taxon>Tracheophyta</taxon>
        <taxon>Spermatophyta</taxon>
        <taxon>Magnoliopsida</taxon>
        <taxon>eudicotyledons</taxon>
        <taxon>Gunneridae</taxon>
        <taxon>Pentapetalae</taxon>
        <taxon>asterids</taxon>
        <taxon>campanulids</taxon>
        <taxon>Asterales</taxon>
        <taxon>Asteraceae</taxon>
        <taxon>Cichorioideae</taxon>
        <taxon>Cichorieae</taxon>
        <taxon>Lactucinae</taxon>
        <taxon>Lactuca</taxon>
    </lineage>
</organism>
<name>A0AAU9NE83_9ASTR</name>
<accession>A0AAU9NE83</accession>
<dbReference type="Proteomes" id="UP001157418">
    <property type="component" value="Unassembled WGS sequence"/>
</dbReference>
<dbReference type="AlphaFoldDB" id="A0AAU9NE83"/>
<feature type="compositionally biased region" description="Acidic residues" evidence="1">
    <location>
        <begin position="24"/>
        <end position="34"/>
    </location>
</feature>
<dbReference type="EMBL" id="CAKMRJ010004445">
    <property type="protein sequence ID" value="CAH1436130.1"/>
    <property type="molecule type" value="Genomic_DNA"/>
</dbReference>
<feature type="region of interest" description="Disordered" evidence="1">
    <location>
        <begin position="1"/>
        <end position="39"/>
    </location>
</feature>
<evidence type="ECO:0000313" key="2">
    <source>
        <dbReference type="EMBL" id="CAH1436130.1"/>
    </source>
</evidence>
<sequence length="136" mass="15916">MLTSANSKKVNVASRSRKDKGKEIDEDDEEENLSESEKLVRKKRGKELDELNALRQKLDAEDAEVKNSAFILEIQKYLFPTCTIQRIQKQVVELLEIYWLEPKTPFDSCNDIECQLDFPLTPRAFLFRCFQKIEKS</sequence>